<keyword evidence="2" id="KW-0238">DNA-binding</keyword>
<dbReference type="Gene3D" id="1.10.10.10">
    <property type="entry name" value="Winged helix-like DNA-binding domain superfamily/Winged helix DNA-binding domain"/>
    <property type="match status" value="1"/>
</dbReference>
<dbReference type="Proteomes" id="UP000652477">
    <property type="component" value="Unassembled WGS sequence"/>
</dbReference>
<protein>
    <submittedName>
        <fullName evidence="6">FadR family transcriptional regulator</fullName>
    </submittedName>
</protein>
<sequence length="288" mass="33120">MERYRKESNGEILMPNNNSLHVKRVTLVDAVVEQMIEAIKSGRFKEGKKIPSEKVLTQEFGVSRTTLREAFKKLEYFGILSIKQGNGTYVVDANTAMSILASDEKSAEGEDSSVEESSLPPLADDNSNVREAIRSLFTIGNYQLSHYIEARNCIEREAFRLATERLDERALVFIEKNLKKQEHCESPEEYAKLDYDFHSQLIMLSKNEFLFQFWSALSPFVKEQLQRSSAVEGVIKHSYSYHKKILNALKDRNYKKAYSLNTDHLRIIQGRMLTEASKQTSISQENFL</sequence>
<dbReference type="EMBL" id="JACOPF010000002">
    <property type="protein sequence ID" value="MBC5689446.1"/>
    <property type="molecule type" value="Genomic_DNA"/>
</dbReference>
<evidence type="ECO:0000256" key="4">
    <source>
        <dbReference type="SAM" id="MobiDB-lite"/>
    </source>
</evidence>
<dbReference type="SUPFAM" id="SSF46785">
    <property type="entry name" value="Winged helix' DNA-binding domain"/>
    <property type="match status" value="1"/>
</dbReference>
<dbReference type="GO" id="GO:0003700">
    <property type="term" value="F:DNA-binding transcription factor activity"/>
    <property type="evidence" value="ECO:0007669"/>
    <property type="project" value="InterPro"/>
</dbReference>
<name>A0A923RQF7_9FIRM</name>
<feature type="region of interest" description="Disordered" evidence="4">
    <location>
        <begin position="103"/>
        <end position="125"/>
    </location>
</feature>
<dbReference type="SUPFAM" id="SSF48008">
    <property type="entry name" value="GntR ligand-binding domain-like"/>
    <property type="match status" value="1"/>
</dbReference>
<dbReference type="CDD" id="cd07377">
    <property type="entry name" value="WHTH_GntR"/>
    <property type="match status" value="1"/>
</dbReference>
<dbReference type="Pfam" id="PF07729">
    <property type="entry name" value="FCD"/>
    <property type="match status" value="1"/>
</dbReference>
<dbReference type="RefSeq" id="WP_186876115.1">
    <property type="nucleotide sequence ID" value="NZ_JACOPF010000002.1"/>
</dbReference>
<dbReference type="SMART" id="SM00895">
    <property type="entry name" value="FCD"/>
    <property type="match status" value="1"/>
</dbReference>
<dbReference type="PROSITE" id="PS50949">
    <property type="entry name" value="HTH_GNTR"/>
    <property type="match status" value="1"/>
</dbReference>
<gene>
    <name evidence="6" type="ORF">H8S37_11005</name>
</gene>
<dbReference type="Pfam" id="PF00392">
    <property type="entry name" value="GntR"/>
    <property type="match status" value="1"/>
</dbReference>
<evidence type="ECO:0000313" key="6">
    <source>
        <dbReference type="EMBL" id="MBC5689446.1"/>
    </source>
</evidence>
<keyword evidence="7" id="KW-1185">Reference proteome</keyword>
<keyword evidence="1" id="KW-0805">Transcription regulation</keyword>
<proteinExistence type="predicted"/>
<dbReference type="InterPro" id="IPR036390">
    <property type="entry name" value="WH_DNA-bd_sf"/>
</dbReference>
<dbReference type="PRINTS" id="PR00035">
    <property type="entry name" value="HTHGNTR"/>
</dbReference>
<evidence type="ECO:0000256" key="1">
    <source>
        <dbReference type="ARBA" id="ARBA00023015"/>
    </source>
</evidence>
<evidence type="ECO:0000313" key="7">
    <source>
        <dbReference type="Proteomes" id="UP000652477"/>
    </source>
</evidence>
<comment type="caution">
    <text evidence="6">The sequence shown here is derived from an EMBL/GenBank/DDBJ whole genome shotgun (WGS) entry which is preliminary data.</text>
</comment>
<evidence type="ECO:0000256" key="3">
    <source>
        <dbReference type="ARBA" id="ARBA00023163"/>
    </source>
</evidence>
<dbReference type="InterPro" id="IPR008920">
    <property type="entry name" value="TF_FadR/GntR_C"/>
</dbReference>
<organism evidence="6 7">
    <name type="scientific">Mediterraneibacter hominis</name>
    <dbReference type="NCBI Taxonomy" id="2763054"/>
    <lineage>
        <taxon>Bacteria</taxon>
        <taxon>Bacillati</taxon>
        <taxon>Bacillota</taxon>
        <taxon>Clostridia</taxon>
        <taxon>Lachnospirales</taxon>
        <taxon>Lachnospiraceae</taxon>
        <taxon>Mediterraneibacter</taxon>
    </lineage>
</organism>
<accession>A0A923RQF7</accession>
<evidence type="ECO:0000259" key="5">
    <source>
        <dbReference type="PROSITE" id="PS50949"/>
    </source>
</evidence>
<feature type="domain" description="HTH gntR-type" evidence="5">
    <location>
        <begin position="25"/>
        <end position="93"/>
    </location>
</feature>
<dbReference type="InterPro" id="IPR011711">
    <property type="entry name" value="GntR_C"/>
</dbReference>
<dbReference type="InterPro" id="IPR036388">
    <property type="entry name" value="WH-like_DNA-bd_sf"/>
</dbReference>
<dbReference type="AlphaFoldDB" id="A0A923RQF7"/>
<dbReference type="GO" id="GO:0003677">
    <property type="term" value="F:DNA binding"/>
    <property type="evidence" value="ECO:0007669"/>
    <property type="project" value="UniProtKB-KW"/>
</dbReference>
<dbReference type="InterPro" id="IPR000524">
    <property type="entry name" value="Tscrpt_reg_HTH_GntR"/>
</dbReference>
<dbReference type="PANTHER" id="PTHR43537:SF5">
    <property type="entry name" value="UXU OPERON TRANSCRIPTIONAL REGULATOR"/>
    <property type="match status" value="1"/>
</dbReference>
<keyword evidence="3" id="KW-0804">Transcription</keyword>
<dbReference type="PANTHER" id="PTHR43537">
    <property type="entry name" value="TRANSCRIPTIONAL REGULATOR, GNTR FAMILY"/>
    <property type="match status" value="1"/>
</dbReference>
<evidence type="ECO:0000256" key="2">
    <source>
        <dbReference type="ARBA" id="ARBA00023125"/>
    </source>
</evidence>
<reference evidence="6" key="1">
    <citation type="submission" date="2020-08" db="EMBL/GenBank/DDBJ databases">
        <title>Genome public.</title>
        <authorList>
            <person name="Liu C."/>
            <person name="Sun Q."/>
        </authorList>
    </citation>
    <scope>NUCLEOTIDE SEQUENCE</scope>
    <source>
        <strain evidence="6">NSJ-55</strain>
    </source>
</reference>
<dbReference type="SMART" id="SM00345">
    <property type="entry name" value="HTH_GNTR"/>
    <property type="match status" value="1"/>
</dbReference>
<dbReference type="Gene3D" id="1.20.120.530">
    <property type="entry name" value="GntR ligand-binding domain-like"/>
    <property type="match status" value="1"/>
</dbReference>